<dbReference type="RefSeq" id="WP_106134640.1">
    <property type="nucleotide sequence ID" value="NZ_PVTR01000009.1"/>
</dbReference>
<proteinExistence type="predicted"/>
<evidence type="ECO:0000313" key="1">
    <source>
        <dbReference type="EMBL" id="PRY86308.1"/>
    </source>
</evidence>
<gene>
    <name evidence="1" type="ORF">CLW00_109155</name>
</gene>
<reference evidence="1 2" key="1">
    <citation type="submission" date="2018-03" db="EMBL/GenBank/DDBJ databases">
        <title>Genomic Encyclopedia of Archaeal and Bacterial Type Strains, Phase II (KMG-II): from individual species to whole genera.</title>
        <authorList>
            <person name="Goeker M."/>
        </authorList>
    </citation>
    <scope>NUCLEOTIDE SEQUENCE [LARGE SCALE GENOMIC DNA]</scope>
    <source>
        <strain evidence="1 2">DSM 27929</strain>
    </source>
</reference>
<comment type="caution">
    <text evidence="1">The sequence shown here is derived from an EMBL/GenBank/DDBJ whole genome shotgun (WGS) entry which is preliminary data.</text>
</comment>
<dbReference type="EMBL" id="PVTR01000009">
    <property type="protein sequence ID" value="PRY86308.1"/>
    <property type="molecule type" value="Genomic_DNA"/>
</dbReference>
<accession>A0A2T0WHW4</accession>
<organism evidence="1 2">
    <name type="scientific">Mongoliibacter ruber</name>
    <dbReference type="NCBI Taxonomy" id="1750599"/>
    <lineage>
        <taxon>Bacteria</taxon>
        <taxon>Pseudomonadati</taxon>
        <taxon>Bacteroidota</taxon>
        <taxon>Cytophagia</taxon>
        <taxon>Cytophagales</taxon>
        <taxon>Cyclobacteriaceae</taxon>
        <taxon>Mongoliibacter</taxon>
    </lineage>
</organism>
<protein>
    <recommendedName>
        <fullName evidence="3">RiboL-PSP-HEPN domain-containing protein</fullName>
    </recommendedName>
</protein>
<name>A0A2T0WHW4_9BACT</name>
<dbReference type="AlphaFoldDB" id="A0A2T0WHW4"/>
<sequence length="249" mass="29490">MKSAKNAMDRLRLLFEEQITVMTIAENLKVFDLNSFREEMEAENFNTAVILHEGEWMKFDVGDDEPSPVSEDELMPESKPLLMAFRMLLEKRRFFIPDEKGDLQYVVTRTDLDKIPLRIGVFGLISLLETHLKEIMRRFIPDWEESLSENRLQQATKLYEWKKERGEEIDLVQCLQFGDLGSVFSKKQRFRNFEPDFSRDDWVNMMNGIGRLRDALAHSQLRLGFSWEEVDKVIIFIRRIIDVQDINFD</sequence>
<evidence type="ECO:0000313" key="2">
    <source>
        <dbReference type="Proteomes" id="UP000238157"/>
    </source>
</evidence>
<evidence type="ECO:0008006" key="3">
    <source>
        <dbReference type="Google" id="ProtNLM"/>
    </source>
</evidence>
<dbReference type="Proteomes" id="UP000238157">
    <property type="component" value="Unassembled WGS sequence"/>
</dbReference>
<dbReference type="OrthoDB" id="187317at2"/>
<keyword evidence="2" id="KW-1185">Reference proteome</keyword>